<dbReference type="AlphaFoldDB" id="A0A916JKB5"/>
<name>A0A916JKB5_9FLAO</name>
<evidence type="ECO:0000313" key="1">
    <source>
        <dbReference type="EMBL" id="CAG5078629.1"/>
    </source>
</evidence>
<evidence type="ECO:0008006" key="3">
    <source>
        <dbReference type="Google" id="ProtNLM"/>
    </source>
</evidence>
<keyword evidence="2" id="KW-1185">Reference proteome</keyword>
<evidence type="ECO:0000313" key="2">
    <source>
        <dbReference type="Proteomes" id="UP000683507"/>
    </source>
</evidence>
<dbReference type="Proteomes" id="UP000683507">
    <property type="component" value="Chromosome"/>
</dbReference>
<proteinExistence type="predicted"/>
<organism evidence="1 2">
    <name type="scientific">Parvicella tangerina</name>
    <dbReference type="NCBI Taxonomy" id="2829795"/>
    <lineage>
        <taxon>Bacteria</taxon>
        <taxon>Pseudomonadati</taxon>
        <taxon>Bacteroidota</taxon>
        <taxon>Flavobacteriia</taxon>
        <taxon>Flavobacteriales</taxon>
        <taxon>Parvicellaceae</taxon>
        <taxon>Parvicella</taxon>
    </lineage>
</organism>
<reference evidence="1" key="1">
    <citation type="submission" date="2021-04" db="EMBL/GenBank/DDBJ databases">
        <authorList>
            <person name="Rodrigo-Torres L."/>
            <person name="Arahal R. D."/>
            <person name="Lucena T."/>
        </authorList>
    </citation>
    <scope>NUCLEOTIDE SEQUENCE</scope>
    <source>
        <strain evidence="1">AS29M-1</strain>
    </source>
</reference>
<accession>A0A916JKB5</accession>
<sequence length="411" mass="45789">MIKQVVIFIGLAVLNYCALGQSMGHNISFFDEEVNQRVEVEGFGSYGSNVMDVETMKLFYQGGYFDEDLKAESIHRLTTKNLLGGEYGAHVTYLNPNVKWLDSAGVYLTYEIGGGGGVAFTQDLFKLVFVGNHDYVGDSAFLSGTEFTSYAYKKVGFGYNRGNKFKLGLSLLSFDNYSFGQINRGIYYSDAGSDSLSLMLSGDWMRGTKQQLNAPAGYGLGLDFEMNLPYEDTDSMNLPRLVVGVKNFGVFMSAKQMDVVEVDTLYNYSGVEMNSLAAFGEDLFSASSLQDSLLPDPVQQRKFRLLPFEFYFYSTSNPNGKKMQLIYGMRYRFGVSMIPQIYLGGDWRPTPTTIITPYMQFGGYSYFKTGVSIRKRIGNLGVGLNFSNVPGFITREAYQQSAAISLSYGIK</sequence>
<dbReference type="EMBL" id="OU015584">
    <property type="protein sequence ID" value="CAG5078629.1"/>
    <property type="molecule type" value="Genomic_DNA"/>
</dbReference>
<protein>
    <recommendedName>
        <fullName evidence="3">DUF5723 domain-containing protein</fullName>
    </recommendedName>
</protein>
<gene>
    <name evidence="1" type="ORF">CRYO30217_00725</name>
</gene>
<dbReference type="KEGG" id="ptan:CRYO30217_00725"/>
<dbReference type="RefSeq" id="WP_258540952.1">
    <property type="nucleotide sequence ID" value="NZ_OU015584.1"/>
</dbReference>